<feature type="domain" description="C2H2-type" evidence="12">
    <location>
        <begin position="222"/>
        <end position="249"/>
    </location>
</feature>
<dbReference type="InterPro" id="IPR036236">
    <property type="entry name" value="Znf_C2H2_sf"/>
</dbReference>
<dbReference type="EMBL" id="BGZK01000122">
    <property type="protein sequence ID" value="GBP20833.1"/>
    <property type="molecule type" value="Genomic_DNA"/>
</dbReference>
<dbReference type="PROSITE" id="PS00028">
    <property type="entry name" value="ZINC_FINGER_C2H2_1"/>
    <property type="match status" value="5"/>
</dbReference>
<evidence type="ECO:0000256" key="2">
    <source>
        <dbReference type="ARBA" id="ARBA00022723"/>
    </source>
</evidence>
<dbReference type="AlphaFoldDB" id="A0A4C1U364"/>
<sequence length="445" mass="48293">ALPRGSVCGECANRAAEACAFQKLVSSRCAGAPDSLSEKIRTLRRRLHQLTQQVDVFIVVGEGGGGAKPTYSERDIIMVDRDALAAAAAYDDGSALGVDADARGDTVYQCSVCPQSFRKAAEYAAHAATHPNESVHSCWTCGAQFPSRAALAAHRPLHESTLATTSAPCHLCGATFASVPELRRHEVTCEARCPVCGELFSSRATLSRHAVDAHGRAAPPPHLCPVCFESFERAEQLTAHALHHRQARQFVCGYDGCILRFAARENLLSHIRKCHSGTADDEGEPADREDVTPALVPTCRDCGRTFGSTAALKRHARVYRRYREVLGARTATRVDPDSSADEDVVAAAAALINERHHGFPTQKSKRRSQGATDYEFQSSGWRQHARRVDARPQTWQQRANRGQAEHSKTPRALGSSTTSAPGIGGTAREDTTNLGLRMTIFVRVY</sequence>
<evidence type="ECO:0000256" key="7">
    <source>
        <dbReference type="ARBA" id="ARBA00023125"/>
    </source>
</evidence>
<gene>
    <name evidence="13" type="primary">ZNF225</name>
    <name evidence="13" type="ORF">EVAR_14560_1</name>
</gene>
<dbReference type="Pfam" id="PF16622">
    <property type="entry name" value="zf-C2H2_11"/>
    <property type="match status" value="1"/>
</dbReference>
<feature type="domain" description="C2H2-type" evidence="12">
    <location>
        <begin position="297"/>
        <end position="324"/>
    </location>
</feature>
<dbReference type="GO" id="GO:0010468">
    <property type="term" value="P:regulation of gene expression"/>
    <property type="evidence" value="ECO:0007669"/>
    <property type="project" value="TreeGrafter"/>
</dbReference>
<keyword evidence="8" id="KW-0804">Transcription</keyword>
<comment type="caution">
    <text evidence="13">The sequence shown here is derived from an EMBL/GenBank/DDBJ whole genome shotgun (WGS) entry which is preliminary data.</text>
</comment>
<accession>A0A4C1U364</accession>
<dbReference type="PANTHER" id="PTHR16515">
    <property type="entry name" value="PR DOMAIN ZINC FINGER PROTEIN"/>
    <property type="match status" value="1"/>
</dbReference>
<evidence type="ECO:0000256" key="11">
    <source>
        <dbReference type="SAM" id="MobiDB-lite"/>
    </source>
</evidence>
<keyword evidence="5" id="KW-0862">Zinc</keyword>
<dbReference type="PROSITE" id="PS50157">
    <property type="entry name" value="ZINC_FINGER_C2H2_2"/>
    <property type="match status" value="6"/>
</dbReference>
<evidence type="ECO:0000256" key="6">
    <source>
        <dbReference type="ARBA" id="ARBA00023015"/>
    </source>
</evidence>
<dbReference type="Proteomes" id="UP000299102">
    <property type="component" value="Unassembled WGS sequence"/>
</dbReference>
<dbReference type="InterPro" id="IPR050331">
    <property type="entry name" value="Zinc_finger"/>
</dbReference>
<evidence type="ECO:0000256" key="5">
    <source>
        <dbReference type="ARBA" id="ARBA00022833"/>
    </source>
</evidence>
<dbReference type="GO" id="GO:0003677">
    <property type="term" value="F:DNA binding"/>
    <property type="evidence" value="ECO:0007669"/>
    <property type="project" value="UniProtKB-KW"/>
</dbReference>
<dbReference type="Gene3D" id="3.30.160.60">
    <property type="entry name" value="Classic Zinc Finger"/>
    <property type="match status" value="3"/>
</dbReference>
<evidence type="ECO:0000256" key="9">
    <source>
        <dbReference type="ARBA" id="ARBA00023242"/>
    </source>
</evidence>
<feature type="domain" description="C2H2-type" evidence="12">
    <location>
        <begin position="250"/>
        <end position="280"/>
    </location>
</feature>
<evidence type="ECO:0000256" key="8">
    <source>
        <dbReference type="ARBA" id="ARBA00023163"/>
    </source>
</evidence>
<feature type="domain" description="C2H2-type" evidence="12">
    <location>
        <begin position="108"/>
        <end position="135"/>
    </location>
</feature>
<comment type="subcellular location">
    <subcellularLocation>
        <location evidence="1">Nucleus</location>
    </subcellularLocation>
</comment>
<keyword evidence="7" id="KW-0238">DNA-binding</keyword>
<evidence type="ECO:0000313" key="13">
    <source>
        <dbReference type="EMBL" id="GBP20833.1"/>
    </source>
</evidence>
<organism evidence="13 14">
    <name type="scientific">Eumeta variegata</name>
    <name type="common">Bagworm moth</name>
    <name type="synonym">Eumeta japonica</name>
    <dbReference type="NCBI Taxonomy" id="151549"/>
    <lineage>
        <taxon>Eukaryota</taxon>
        <taxon>Metazoa</taxon>
        <taxon>Ecdysozoa</taxon>
        <taxon>Arthropoda</taxon>
        <taxon>Hexapoda</taxon>
        <taxon>Insecta</taxon>
        <taxon>Pterygota</taxon>
        <taxon>Neoptera</taxon>
        <taxon>Endopterygota</taxon>
        <taxon>Lepidoptera</taxon>
        <taxon>Glossata</taxon>
        <taxon>Ditrysia</taxon>
        <taxon>Tineoidea</taxon>
        <taxon>Psychidae</taxon>
        <taxon>Oiketicinae</taxon>
        <taxon>Eumeta</taxon>
    </lineage>
</organism>
<dbReference type="GO" id="GO:0008270">
    <property type="term" value="F:zinc ion binding"/>
    <property type="evidence" value="ECO:0007669"/>
    <property type="project" value="UniProtKB-KW"/>
</dbReference>
<proteinExistence type="predicted"/>
<keyword evidence="3" id="KW-0677">Repeat</keyword>
<feature type="domain" description="C2H2-type" evidence="12">
    <location>
        <begin position="191"/>
        <end position="219"/>
    </location>
</feature>
<feature type="non-terminal residue" evidence="13">
    <location>
        <position position="1"/>
    </location>
</feature>
<dbReference type="GO" id="GO:0005634">
    <property type="term" value="C:nucleus"/>
    <property type="evidence" value="ECO:0007669"/>
    <property type="project" value="UniProtKB-SubCell"/>
</dbReference>
<keyword evidence="6" id="KW-0805">Transcription regulation</keyword>
<feature type="compositionally biased region" description="Polar residues" evidence="11">
    <location>
        <begin position="369"/>
        <end position="381"/>
    </location>
</feature>
<keyword evidence="14" id="KW-1185">Reference proteome</keyword>
<evidence type="ECO:0000256" key="4">
    <source>
        <dbReference type="ARBA" id="ARBA00022771"/>
    </source>
</evidence>
<dbReference type="STRING" id="151549.A0A4C1U364"/>
<dbReference type="InterPro" id="IPR013087">
    <property type="entry name" value="Znf_C2H2_type"/>
</dbReference>
<evidence type="ECO:0000259" key="12">
    <source>
        <dbReference type="PROSITE" id="PS50157"/>
    </source>
</evidence>
<evidence type="ECO:0000256" key="10">
    <source>
        <dbReference type="PROSITE-ProRule" id="PRU00042"/>
    </source>
</evidence>
<keyword evidence="4 10" id="KW-0863">Zinc-finger</keyword>
<protein>
    <submittedName>
        <fullName evidence="13">Zinc finger protein 225</fullName>
    </submittedName>
</protein>
<keyword evidence="9" id="KW-0539">Nucleus</keyword>
<dbReference type="OrthoDB" id="7862877at2759"/>
<evidence type="ECO:0000256" key="3">
    <source>
        <dbReference type="ARBA" id="ARBA00022737"/>
    </source>
</evidence>
<name>A0A4C1U364_EUMVA</name>
<dbReference type="InterPro" id="IPR041697">
    <property type="entry name" value="Znf-C2H2_11"/>
</dbReference>
<dbReference type="SUPFAM" id="SSF57667">
    <property type="entry name" value="beta-beta-alpha zinc fingers"/>
    <property type="match status" value="2"/>
</dbReference>
<feature type="domain" description="C2H2-type" evidence="12">
    <location>
        <begin position="136"/>
        <end position="163"/>
    </location>
</feature>
<evidence type="ECO:0000256" key="1">
    <source>
        <dbReference type="ARBA" id="ARBA00004123"/>
    </source>
</evidence>
<reference evidence="13 14" key="1">
    <citation type="journal article" date="2019" name="Commun. Biol.">
        <title>The bagworm genome reveals a unique fibroin gene that provides high tensile strength.</title>
        <authorList>
            <person name="Kono N."/>
            <person name="Nakamura H."/>
            <person name="Ohtoshi R."/>
            <person name="Tomita M."/>
            <person name="Numata K."/>
            <person name="Arakawa K."/>
        </authorList>
    </citation>
    <scope>NUCLEOTIDE SEQUENCE [LARGE SCALE GENOMIC DNA]</scope>
</reference>
<dbReference type="Pfam" id="PF00096">
    <property type="entry name" value="zf-C2H2"/>
    <property type="match status" value="1"/>
</dbReference>
<dbReference type="Pfam" id="PF13912">
    <property type="entry name" value="zf-C2H2_6"/>
    <property type="match status" value="1"/>
</dbReference>
<evidence type="ECO:0000313" key="14">
    <source>
        <dbReference type="Proteomes" id="UP000299102"/>
    </source>
</evidence>
<dbReference type="SMART" id="SM00355">
    <property type="entry name" value="ZnF_C2H2"/>
    <property type="match status" value="7"/>
</dbReference>
<feature type="region of interest" description="Disordered" evidence="11">
    <location>
        <begin position="355"/>
        <end position="430"/>
    </location>
</feature>
<keyword evidence="2" id="KW-0479">Metal-binding</keyword>
<dbReference type="PANTHER" id="PTHR16515:SF49">
    <property type="entry name" value="GASTRULA ZINC FINGER PROTEIN XLCGF49.1-LIKE-RELATED"/>
    <property type="match status" value="1"/>
</dbReference>